<dbReference type="GO" id="GO:0006508">
    <property type="term" value="P:proteolysis"/>
    <property type="evidence" value="ECO:0007669"/>
    <property type="project" value="InterPro"/>
</dbReference>
<dbReference type="OrthoDB" id="6750768at2759"/>
<name>A0A368G942_ANCCA</name>
<keyword evidence="3" id="KW-1185">Reference proteome</keyword>
<dbReference type="GO" id="GO:0005737">
    <property type="term" value="C:cytoplasm"/>
    <property type="evidence" value="ECO:0007669"/>
    <property type="project" value="TreeGrafter"/>
</dbReference>
<gene>
    <name evidence="2" type="ORF">ANCCAN_13827</name>
</gene>
<dbReference type="InterPro" id="IPR001930">
    <property type="entry name" value="Peptidase_M1"/>
</dbReference>
<organism evidence="2 3">
    <name type="scientific">Ancylostoma caninum</name>
    <name type="common">Dog hookworm</name>
    <dbReference type="NCBI Taxonomy" id="29170"/>
    <lineage>
        <taxon>Eukaryota</taxon>
        <taxon>Metazoa</taxon>
        <taxon>Ecdysozoa</taxon>
        <taxon>Nematoda</taxon>
        <taxon>Chromadorea</taxon>
        <taxon>Rhabditida</taxon>
        <taxon>Rhabditina</taxon>
        <taxon>Rhabditomorpha</taxon>
        <taxon>Strongyloidea</taxon>
        <taxon>Ancylostomatidae</taxon>
        <taxon>Ancylostomatinae</taxon>
        <taxon>Ancylostoma</taxon>
    </lineage>
</organism>
<dbReference type="Gene3D" id="2.60.40.1730">
    <property type="entry name" value="tricorn interacting facor f3 domain"/>
    <property type="match status" value="1"/>
</dbReference>
<dbReference type="InterPro" id="IPR045357">
    <property type="entry name" value="Aminopeptidase_N-like_N"/>
</dbReference>
<protein>
    <submittedName>
        <fullName evidence="2">Peptidase family M1</fullName>
    </submittedName>
</protein>
<dbReference type="SUPFAM" id="SSF63737">
    <property type="entry name" value="Leukotriene A4 hydrolase N-terminal domain"/>
    <property type="match status" value="1"/>
</dbReference>
<dbReference type="AlphaFoldDB" id="A0A368G942"/>
<evidence type="ECO:0000313" key="2">
    <source>
        <dbReference type="EMBL" id="RCN40228.1"/>
    </source>
</evidence>
<dbReference type="STRING" id="29170.A0A368G942"/>
<dbReference type="SUPFAM" id="SSF55486">
    <property type="entry name" value="Metalloproteases ('zincins'), catalytic domain"/>
    <property type="match status" value="1"/>
</dbReference>
<evidence type="ECO:0000313" key="3">
    <source>
        <dbReference type="Proteomes" id="UP000252519"/>
    </source>
</evidence>
<dbReference type="PANTHER" id="PTHR11533">
    <property type="entry name" value="PROTEASE M1 ZINC METALLOPROTEASE"/>
    <property type="match status" value="1"/>
</dbReference>
<evidence type="ECO:0000259" key="1">
    <source>
        <dbReference type="Pfam" id="PF17900"/>
    </source>
</evidence>
<feature type="domain" description="Aminopeptidase N-like N-terminal" evidence="1">
    <location>
        <begin position="8"/>
        <end position="112"/>
    </location>
</feature>
<dbReference type="PRINTS" id="PR00756">
    <property type="entry name" value="ALADIPTASE"/>
</dbReference>
<dbReference type="GO" id="GO:0008270">
    <property type="term" value="F:zinc ion binding"/>
    <property type="evidence" value="ECO:0007669"/>
    <property type="project" value="TreeGrafter"/>
</dbReference>
<dbReference type="GO" id="GO:0005615">
    <property type="term" value="C:extracellular space"/>
    <property type="evidence" value="ECO:0007669"/>
    <property type="project" value="TreeGrafter"/>
</dbReference>
<dbReference type="InterPro" id="IPR050344">
    <property type="entry name" value="Peptidase_M1_aminopeptidases"/>
</dbReference>
<dbReference type="GO" id="GO:0043171">
    <property type="term" value="P:peptide catabolic process"/>
    <property type="evidence" value="ECO:0007669"/>
    <property type="project" value="TreeGrafter"/>
</dbReference>
<sequence>MDEAVKVGDVLDLGMDFQGEVLPDLQGLYITTHTDAKGKKTRSAVTQFEPSYARKMFPCFDEPNFKATFEVSVVREPHHIVRSNMKLRLSEEHVDGLYIDVFHRTVKMSTYLLAIAILDNHEYVKRTTRNTQDPIEVRLYAPKDLIKGQSEFGLDTAIRALEYFEKYFNISYPLDKIGMSPVLLHHSGF</sequence>
<dbReference type="Proteomes" id="UP000252519">
    <property type="component" value="Unassembled WGS sequence"/>
</dbReference>
<dbReference type="Pfam" id="PF17900">
    <property type="entry name" value="Peptidase_M1_N"/>
    <property type="match status" value="1"/>
</dbReference>
<dbReference type="GO" id="GO:0070006">
    <property type="term" value="F:metalloaminopeptidase activity"/>
    <property type="evidence" value="ECO:0007669"/>
    <property type="project" value="TreeGrafter"/>
</dbReference>
<dbReference type="EMBL" id="JOJR01000296">
    <property type="protein sequence ID" value="RCN40228.1"/>
    <property type="molecule type" value="Genomic_DNA"/>
</dbReference>
<dbReference type="GO" id="GO:0016020">
    <property type="term" value="C:membrane"/>
    <property type="evidence" value="ECO:0007669"/>
    <property type="project" value="TreeGrafter"/>
</dbReference>
<accession>A0A368G942</accession>
<comment type="caution">
    <text evidence="2">The sequence shown here is derived from an EMBL/GenBank/DDBJ whole genome shotgun (WGS) entry which is preliminary data.</text>
</comment>
<dbReference type="GO" id="GO:0042277">
    <property type="term" value="F:peptide binding"/>
    <property type="evidence" value="ECO:0007669"/>
    <property type="project" value="TreeGrafter"/>
</dbReference>
<dbReference type="InterPro" id="IPR042097">
    <property type="entry name" value="Aminopeptidase_N-like_N_sf"/>
</dbReference>
<proteinExistence type="predicted"/>
<dbReference type="Gene3D" id="3.30.2010.30">
    <property type="match status" value="1"/>
</dbReference>
<dbReference type="PANTHER" id="PTHR11533:SF299">
    <property type="entry name" value="AMINOPEPTIDASE"/>
    <property type="match status" value="1"/>
</dbReference>
<reference evidence="2 3" key="1">
    <citation type="submission" date="2014-10" db="EMBL/GenBank/DDBJ databases">
        <title>Draft genome of the hookworm Ancylostoma caninum.</title>
        <authorList>
            <person name="Mitreva M."/>
        </authorList>
    </citation>
    <scope>NUCLEOTIDE SEQUENCE [LARGE SCALE GENOMIC DNA]</scope>
    <source>
        <strain evidence="2 3">Baltimore</strain>
    </source>
</reference>